<feature type="transmembrane region" description="Helical" evidence="9">
    <location>
        <begin position="338"/>
        <end position="358"/>
    </location>
</feature>
<dbReference type="InterPro" id="IPR044775">
    <property type="entry name" value="MFS_ERD6/Tret1-like"/>
</dbReference>
<dbReference type="InterPro" id="IPR003663">
    <property type="entry name" value="Sugar/inositol_transpt"/>
</dbReference>
<feature type="transmembrane region" description="Helical" evidence="9">
    <location>
        <begin position="195"/>
        <end position="212"/>
    </location>
</feature>
<evidence type="ECO:0000256" key="7">
    <source>
        <dbReference type="ARBA" id="ARBA00023136"/>
    </source>
</evidence>
<dbReference type="FunFam" id="1.20.1250.20:FF:000043">
    <property type="entry name" value="sugar transporter ERD6-like 6"/>
    <property type="match status" value="1"/>
</dbReference>
<organism evidence="11 12">
    <name type="scientific">Arabidopsis thaliana</name>
    <name type="common">Mouse-ear cress</name>
    <dbReference type="NCBI Taxonomy" id="3702"/>
    <lineage>
        <taxon>Eukaryota</taxon>
        <taxon>Viridiplantae</taxon>
        <taxon>Streptophyta</taxon>
        <taxon>Embryophyta</taxon>
        <taxon>Tracheophyta</taxon>
        <taxon>Spermatophyta</taxon>
        <taxon>Magnoliopsida</taxon>
        <taxon>eudicotyledons</taxon>
        <taxon>Gunneridae</taxon>
        <taxon>Pentapetalae</taxon>
        <taxon>rosids</taxon>
        <taxon>malvids</taxon>
        <taxon>Brassicales</taxon>
        <taxon>Brassicaceae</taxon>
        <taxon>Camelineae</taxon>
        <taxon>Arabidopsis</taxon>
    </lineage>
</organism>
<dbReference type="NCBIfam" id="TIGR00879">
    <property type="entry name" value="SP"/>
    <property type="match status" value="1"/>
</dbReference>
<dbReference type="GO" id="GO:0016020">
    <property type="term" value="C:membrane"/>
    <property type="evidence" value="ECO:0007669"/>
    <property type="project" value="UniProtKB-SubCell"/>
</dbReference>
<name>A0A7G2E0X5_ARATH</name>
<dbReference type="Gene3D" id="1.20.1250.20">
    <property type="entry name" value="MFS general substrate transporter like domains"/>
    <property type="match status" value="1"/>
</dbReference>
<feature type="transmembrane region" description="Helical" evidence="9">
    <location>
        <begin position="303"/>
        <end position="326"/>
    </location>
</feature>
<protein>
    <submittedName>
        <fullName evidence="11">(thale cress) hypothetical protein</fullName>
    </submittedName>
</protein>
<evidence type="ECO:0000259" key="10">
    <source>
        <dbReference type="PROSITE" id="PS50850"/>
    </source>
</evidence>
<dbReference type="InterPro" id="IPR005829">
    <property type="entry name" value="Sugar_transporter_CS"/>
</dbReference>
<dbReference type="PROSITE" id="PS50850">
    <property type="entry name" value="MFS"/>
    <property type="match status" value="1"/>
</dbReference>
<evidence type="ECO:0000313" key="12">
    <source>
        <dbReference type="Proteomes" id="UP000516314"/>
    </source>
</evidence>
<evidence type="ECO:0000256" key="4">
    <source>
        <dbReference type="ARBA" id="ARBA00022597"/>
    </source>
</evidence>
<dbReference type="InterPro" id="IPR020846">
    <property type="entry name" value="MFS_dom"/>
</dbReference>
<feature type="transmembrane region" description="Helical" evidence="9">
    <location>
        <begin position="465"/>
        <end position="485"/>
    </location>
</feature>
<dbReference type="CDD" id="cd17358">
    <property type="entry name" value="MFS_GLUT6_8_Class3_like"/>
    <property type="match status" value="1"/>
</dbReference>
<sequence length="505" mass="54991">MEASLLRKSLSIRERKHPNEDVFTKKDRITKRKEKMRGEIDEANLAPETSLINKENQDSSATITTTLLLTTFVAVSGSFVFGSAIGYSSPVQSDLTKELNLSVAEYSLFGSILTIGAMIGAAMSGRIADMIGRRATMGFSEMFCILGWLAIYLSKVAIWLDVGRFLVGYGMGVFSFVVPVYIAEITPKGLRGGFTTVHQLLICLGVSVTYLLGSFIGWRILALIGMIPCVVQMMGLFVIPESPRWLAKVGKWEEFEIALQRLRGESADISYESNEIKDYTRRLTDLSEGSIVDLFQPQYAKSLVVGVGLMVLQQFGGVNGIAFYASSIFESAGVSSKIGMIAMVVVQIPMTTLGVLLMDKSGRRPLLLISATGTCIGCFLVGLSFSLQFVKQLSGDASYLALTGVLVYTGSFSLGMGGIPWVIMSEIFPIDIKGSAGSLVTVVSWVGSWIISFTFNFLMNWNPAGTFYVFATVCGATVIFVAKLVPETKGRTLEEIQYSIGYVEL</sequence>
<feature type="transmembrane region" description="Helical" evidence="9">
    <location>
        <begin position="436"/>
        <end position="459"/>
    </location>
</feature>
<keyword evidence="7 9" id="KW-0472">Membrane</keyword>
<proteinExistence type="inferred from homology"/>
<dbReference type="GO" id="GO:0051119">
    <property type="term" value="F:sugar transmembrane transporter activity"/>
    <property type="evidence" value="ECO:0007669"/>
    <property type="project" value="InterPro"/>
</dbReference>
<keyword evidence="4" id="KW-0762">Sugar transport</keyword>
<gene>
    <name evidence="11" type="ORF">AT9943_LOCUS3928</name>
</gene>
<dbReference type="InterPro" id="IPR005828">
    <property type="entry name" value="MFS_sugar_transport-like"/>
</dbReference>
<evidence type="ECO:0000256" key="5">
    <source>
        <dbReference type="ARBA" id="ARBA00022692"/>
    </source>
</evidence>
<dbReference type="Pfam" id="PF00083">
    <property type="entry name" value="Sugar_tr"/>
    <property type="match status" value="1"/>
</dbReference>
<feature type="transmembrane region" description="Helical" evidence="9">
    <location>
        <begin position="399"/>
        <end position="424"/>
    </location>
</feature>
<comment type="subcellular location">
    <subcellularLocation>
        <location evidence="1">Membrane</location>
        <topology evidence="1">Multi-pass membrane protein</topology>
    </subcellularLocation>
</comment>
<feature type="transmembrane region" description="Helical" evidence="9">
    <location>
        <begin position="166"/>
        <end position="183"/>
    </location>
</feature>
<dbReference type="Proteomes" id="UP000516314">
    <property type="component" value="Chromosome 1"/>
</dbReference>
<dbReference type="PANTHER" id="PTHR48021:SF25">
    <property type="entry name" value="SUGAR TRANSPORTER ERD6-LIKE 5"/>
    <property type="match status" value="1"/>
</dbReference>
<feature type="transmembrane region" description="Helical" evidence="9">
    <location>
        <begin position="139"/>
        <end position="160"/>
    </location>
</feature>
<dbReference type="EMBL" id="LR881466">
    <property type="protein sequence ID" value="CAD5315565.1"/>
    <property type="molecule type" value="Genomic_DNA"/>
</dbReference>
<dbReference type="AlphaFoldDB" id="A0A7G2E0X5"/>
<dbReference type="PRINTS" id="PR00171">
    <property type="entry name" value="SUGRTRNSPORT"/>
</dbReference>
<evidence type="ECO:0000256" key="9">
    <source>
        <dbReference type="SAM" id="Phobius"/>
    </source>
</evidence>
<dbReference type="InterPro" id="IPR036259">
    <property type="entry name" value="MFS_trans_sf"/>
</dbReference>
<accession>A0A7G2E0X5</accession>
<feature type="transmembrane region" description="Helical" evidence="9">
    <location>
        <begin position="365"/>
        <end position="387"/>
    </location>
</feature>
<evidence type="ECO:0000256" key="2">
    <source>
        <dbReference type="ARBA" id="ARBA00010992"/>
    </source>
</evidence>
<feature type="transmembrane region" description="Helical" evidence="9">
    <location>
        <begin position="218"/>
        <end position="239"/>
    </location>
</feature>
<keyword evidence="3 8" id="KW-0813">Transport</keyword>
<evidence type="ECO:0000256" key="6">
    <source>
        <dbReference type="ARBA" id="ARBA00022989"/>
    </source>
</evidence>
<evidence type="ECO:0000256" key="8">
    <source>
        <dbReference type="RuleBase" id="RU003346"/>
    </source>
</evidence>
<feature type="domain" description="Major facilitator superfamily (MFS) profile" evidence="10">
    <location>
        <begin position="70"/>
        <end position="489"/>
    </location>
</feature>
<dbReference type="PANTHER" id="PTHR48021">
    <property type="match status" value="1"/>
</dbReference>
<dbReference type="PROSITE" id="PS00216">
    <property type="entry name" value="SUGAR_TRANSPORT_1"/>
    <property type="match status" value="1"/>
</dbReference>
<comment type="similarity">
    <text evidence="2 8">Belongs to the major facilitator superfamily. Sugar transporter (TC 2.A.1.1) family.</text>
</comment>
<evidence type="ECO:0000313" key="11">
    <source>
        <dbReference type="EMBL" id="CAD5315565.1"/>
    </source>
</evidence>
<dbReference type="SUPFAM" id="SSF103473">
    <property type="entry name" value="MFS general substrate transporter"/>
    <property type="match status" value="1"/>
</dbReference>
<feature type="transmembrane region" description="Helical" evidence="9">
    <location>
        <begin position="108"/>
        <end position="127"/>
    </location>
</feature>
<evidence type="ECO:0000256" key="3">
    <source>
        <dbReference type="ARBA" id="ARBA00022448"/>
    </source>
</evidence>
<dbReference type="InterPro" id="IPR050549">
    <property type="entry name" value="MFS_Trehalose_Transporter"/>
</dbReference>
<keyword evidence="6 9" id="KW-1133">Transmembrane helix</keyword>
<reference evidence="11 12" key="1">
    <citation type="submission" date="2020-09" db="EMBL/GenBank/DDBJ databases">
        <authorList>
            <person name="Ashkenazy H."/>
        </authorList>
    </citation>
    <scope>NUCLEOTIDE SEQUENCE [LARGE SCALE GENOMIC DNA]</scope>
    <source>
        <strain evidence="12">cv. Cdm-0</strain>
    </source>
</reference>
<feature type="transmembrane region" description="Helical" evidence="9">
    <location>
        <begin position="67"/>
        <end position="88"/>
    </location>
</feature>
<keyword evidence="5 9" id="KW-0812">Transmembrane</keyword>
<evidence type="ECO:0000256" key="1">
    <source>
        <dbReference type="ARBA" id="ARBA00004141"/>
    </source>
</evidence>